<proteinExistence type="predicted"/>
<keyword evidence="4" id="KW-1185">Reference proteome</keyword>
<dbReference type="Proteomes" id="UP001162162">
    <property type="component" value="Unassembled WGS sequence"/>
</dbReference>
<accession>A0AAV8YE49</accession>
<keyword evidence="1" id="KW-0732">Signal</keyword>
<dbReference type="EMBL" id="JAPWTK010000131">
    <property type="protein sequence ID" value="KAJ8948729.1"/>
    <property type="molecule type" value="Genomic_DNA"/>
</dbReference>
<feature type="domain" description="Fibronectin type-III" evidence="2">
    <location>
        <begin position="24"/>
        <end position="117"/>
    </location>
</feature>
<dbReference type="InterPro" id="IPR036116">
    <property type="entry name" value="FN3_sf"/>
</dbReference>
<dbReference type="AlphaFoldDB" id="A0AAV8YE49"/>
<evidence type="ECO:0000313" key="4">
    <source>
        <dbReference type="Proteomes" id="UP001162162"/>
    </source>
</evidence>
<reference evidence="3" key="1">
    <citation type="journal article" date="2023" name="Insect Mol. Biol.">
        <title>Genome sequencing provides insights into the evolution of gene families encoding plant cell wall-degrading enzymes in longhorned beetles.</title>
        <authorList>
            <person name="Shin N.R."/>
            <person name="Okamura Y."/>
            <person name="Kirsch R."/>
            <person name="Pauchet Y."/>
        </authorList>
    </citation>
    <scope>NUCLEOTIDE SEQUENCE</scope>
    <source>
        <strain evidence="3">AMC_N1</strain>
    </source>
</reference>
<comment type="caution">
    <text evidence="3">The sequence shown here is derived from an EMBL/GenBank/DDBJ whole genome shotgun (WGS) entry which is preliminary data.</text>
</comment>
<protein>
    <recommendedName>
        <fullName evidence="2">Fibronectin type-III domain-containing protein</fullName>
    </recommendedName>
</protein>
<evidence type="ECO:0000256" key="1">
    <source>
        <dbReference type="SAM" id="SignalP"/>
    </source>
</evidence>
<dbReference type="InterPro" id="IPR013783">
    <property type="entry name" value="Ig-like_fold"/>
</dbReference>
<dbReference type="Gene3D" id="2.60.40.10">
    <property type="entry name" value="Immunoglobulins"/>
    <property type="match status" value="1"/>
</dbReference>
<sequence>MISTSLVLFVAAFFIFGVAPTRQEVCEPGLVTNLQLNDNYTLTWETPEDEQCDISSYIVYMTFRNGTVHYTYTVLLRYIHFNNLPSCESYTFSVHQISRDNVTGAEMSLYVVTPPPSEANLALEYVSITDQDGRPRLEWSLEEEWQSCASRYRVIIYNEDTDDTLDIYTQLTNITLNSILPCTRYTIGVVALFTLVEQGPISALSYTGAARVTNTPVVLGISVEQTRVNIEWQLEELSRNRCPISTLAVDGSPSFNLTYTIQNQENRTPCLSLLQV</sequence>
<feature type="signal peptide" evidence="1">
    <location>
        <begin position="1"/>
        <end position="23"/>
    </location>
</feature>
<name>A0AAV8YE49_9CUCU</name>
<dbReference type="InterPro" id="IPR003961">
    <property type="entry name" value="FN3_dom"/>
</dbReference>
<evidence type="ECO:0000313" key="3">
    <source>
        <dbReference type="EMBL" id="KAJ8948729.1"/>
    </source>
</evidence>
<gene>
    <name evidence="3" type="ORF">NQ318_017897</name>
</gene>
<evidence type="ECO:0000259" key="2">
    <source>
        <dbReference type="PROSITE" id="PS50853"/>
    </source>
</evidence>
<dbReference type="PROSITE" id="PS50853">
    <property type="entry name" value="FN3"/>
    <property type="match status" value="1"/>
</dbReference>
<organism evidence="3 4">
    <name type="scientific">Aromia moschata</name>
    <dbReference type="NCBI Taxonomy" id="1265417"/>
    <lineage>
        <taxon>Eukaryota</taxon>
        <taxon>Metazoa</taxon>
        <taxon>Ecdysozoa</taxon>
        <taxon>Arthropoda</taxon>
        <taxon>Hexapoda</taxon>
        <taxon>Insecta</taxon>
        <taxon>Pterygota</taxon>
        <taxon>Neoptera</taxon>
        <taxon>Endopterygota</taxon>
        <taxon>Coleoptera</taxon>
        <taxon>Polyphaga</taxon>
        <taxon>Cucujiformia</taxon>
        <taxon>Chrysomeloidea</taxon>
        <taxon>Cerambycidae</taxon>
        <taxon>Cerambycinae</taxon>
        <taxon>Callichromatini</taxon>
        <taxon>Aromia</taxon>
    </lineage>
</organism>
<dbReference type="SUPFAM" id="SSF49265">
    <property type="entry name" value="Fibronectin type III"/>
    <property type="match status" value="1"/>
</dbReference>
<feature type="chain" id="PRO_5043642278" description="Fibronectin type-III domain-containing protein" evidence="1">
    <location>
        <begin position="24"/>
        <end position="276"/>
    </location>
</feature>